<keyword evidence="3" id="KW-1185">Reference proteome</keyword>
<evidence type="ECO:0000313" key="3">
    <source>
        <dbReference type="Proteomes" id="UP001597402"/>
    </source>
</evidence>
<dbReference type="EMBL" id="JBHUHP010000028">
    <property type="protein sequence ID" value="MFD2093708.1"/>
    <property type="molecule type" value="Genomic_DNA"/>
</dbReference>
<dbReference type="SUPFAM" id="SSF46785">
    <property type="entry name" value="Winged helix' DNA-binding domain"/>
    <property type="match status" value="1"/>
</dbReference>
<evidence type="ECO:0000259" key="1">
    <source>
        <dbReference type="PROSITE" id="PS50995"/>
    </source>
</evidence>
<dbReference type="InterPro" id="IPR036388">
    <property type="entry name" value="WH-like_DNA-bd_sf"/>
</dbReference>
<dbReference type="Gene3D" id="1.10.10.10">
    <property type="entry name" value="Winged helix-like DNA-binding domain superfamily/Winged helix DNA-binding domain"/>
    <property type="match status" value="1"/>
</dbReference>
<evidence type="ECO:0000313" key="2">
    <source>
        <dbReference type="EMBL" id="MFD2093708.1"/>
    </source>
</evidence>
<comment type="caution">
    <text evidence="2">The sequence shown here is derived from an EMBL/GenBank/DDBJ whole genome shotgun (WGS) entry which is preliminary data.</text>
</comment>
<protein>
    <submittedName>
        <fullName evidence="2">MarR family winged helix-turn-helix transcriptional regulator</fullName>
    </submittedName>
</protein>
<gene>
    <name evidence="2" type="ORF">ACFSHS_19275</name>
</gene>
<dbReference type="PANTHER" id="PTHR33164:SF99">
    <property type="entry name" value="MARR FAMILY REGULATORY PROTEIN"/>
    <property type="match status" value="1"/>
</dbReference>
<reference evidence="3" key="1">
    <citation type="journal article" date="2019" name="Int. J. Syst. Evol. Microbiol.">
        <title>The Global Catalogue of Microorganisms (GCM) 10K type strain sequencing project: providing services to taxonomists for standard genome sequencing and annotation.</title>
        <authorList>
            <consortium name="The Broad Institute Genomics Platform"/>
            <consortium name="The Broad Institute Genome Sequencing Center for Infectious Disease"/>
            <person name="Wu L."/>
            <person name="Ma J."/>
        </authorList>
    </citation>
    <scope>NUCLEOTIDE SEQUENCE [LARGE SCALE GENOMIC DNA]</scope>
    <source>
        <strain evidence="3">JCM 3338</strain>
    </source>
</reference>
<dbReference type="Proteomes" id="UP001597402">
    <property type="component" value="Unassembled WGS sequence"/>
</dbReference>
<dbReference type="PROSITE" id="PS50995">
    <property type="entry name" value="HTH_MARR_2"/>
    <property type="match status" value="1"/>
</dbReference>
<dbReference type="InterPro" id="IPR039422">
    <property type="entry name" value="MarR/SlyA-like"/>
</dbReference>
<feature type="domain" description="HTH marR-type" evidence="1">
    <location>
        <begin position="4"/>
        <end position="138"/>
    </location>
</feature>
<dbReference type="RefSeq" id="WP_376879617.1">
    <property type="nucleotide sequence ID" value="NZ_JBHUHP010000028.1"/>
</dbReference>
<dbReference type="InterPro" id="IPR000835">
    <property type="entry name" value="HTH_MarR-typ"/>
</dbReference>
<dbReference type="InterPro" id="IPR036390">
    <property type="entry name" value="WH_DNA-bd_sf"/>
</dbReference>
<name>A0ABW4XFI3_9ACTN</name>
<dbReference type="SMART" id="SM00347">
    <property type="entry name" value="HTH_MARR"/>
    <property type="match status" value="1"/>
</dbReference>
<accession>A0ABW4XFI3</accession>
<sequence length="145" mass="15807">MSEHPDLTTLIEAAYAAVVAEVHRRLDAAGFADIRPAHGKVFDTIGQDGSRITDMAERAQVTKGSMVELVDHLQRGGYLERVPDPADGRAKIVRLTPRGWDAVRVAVGAIADAEQRWTAHVGERNMRALRRALQALPPLLDPGGR</sequence>
<organism evidence="2 3">
    <name type="scientific">Blastococcus deserti</name>
    <dbReference type="NCBI Taxonomy" id="2259033"/>
    <lineage>
        <taxon>Bacteria</taxon>
        <taxon>Bacillati</taxon>
        <taxon>Actinomycetota</taxon>
        <taxon>Actinomycetes</taxon>
        <taxon>Geodermatophilales</taxon>
        <taxon>Geodermatophilaceae</taxon>
        <taxon>Blastococcus</taxon>
    </lineage>
</organism>
<dbReference type="Pfam" id="PF12802">
    <property type="entry name" value="MarR_2"/>
    <property type="match status" value="1"/>
</dbReference>
<proteinExistence type="predicted"/>
<dbReference type="PANTHER" id="PTHR33164">
    <property type="entry name" value="TRANSCRIPTIONAL REGULATOR, MARR FAMILY"/>
    <property type="match status" value="1"/>
</dbReference>